<sequence length="55" mass="5624">MDDLLMLYAEPAAGAMSGVTTAVRELTGGEPRTFDAFLAQAREIPTPGISRGGGG</sequence>
<reference evidence="1 2" key="1">
    <citation type="submission" date="2024-09" db="EMBL/GenBank/DDBJ databases">
        <title>The Natural Products Discovery Center: Release of the First 8490 Sequenced Strains for Exploring Actinobacteria Biosynthetic Diversity.</title>
        <authorList>
            <person name="Kalkreuter E."/>
            <person name="Kautsar S.A."/>
            <person name="Yang D."/>
            <person name="Bader C.D."/>
            <person name="Teijaro C.N."/>
            <person name="Fluegel L."/>
            <person name="Davis C.M."/>
            <person name="Simpson J.R."/>
            <person name="Lauterbach L."/>
            <person name="Steele A.D."/>
            <person name="Gui C."/>
            <person name="Meng S."/>
            <person name="Li G."/>
            <person name="Viehrig K."/>
            <person name="Ye F."/>
            <person name="Su P."/>
            <person name="Kiefer A.F."/>
            <person name="Nichols A."/>
            <person name="Cepeda A.J."/>
            <person name="Yan W."/>
            <person name="Fan B."/>
            <person name="Jiang Y."/>
            <person name="Adhikari A."/>
            <person name="Zheng C.-J."/>
            <person name="Schuster L."/>
            <person name="Cowan T.M."/>
            <person name="Smanski M.J."/>
            <person name="Chevrette M.G."/>
            <person name="De Carvalho L.P.S."/>
            <person name="Shen B."/>
        </authorList>
    </citation>
    <scope>NUCLEOTIDE SEQUENCE [LARGE SCALE GENOMIC DNA]</scope>
    <source>
        <strain evidence="1 2">NPDC058546</strain>
    </source>
</reference>
<proteinExistence type="predicted"/>
<organism evidence="1 2">
    <name type="scientific">Streptomyces sindenensis</name>
    <dbReference type="NCBI Taxonomy" id="67363"/>
    <lineage>
        <taxon>Bacteria</taxon>
        <taxon>Bacillati</taxon>
        <taxon>Actinomycetota</taxon>
        <taxon>Actinomycetes</taxon>
        <taxon>Kitasatosporales</taxon>
        <taxon>Streptomycetaceae</taxon>
        <taxon>Streptomyces</taxon>
    </lineage>
</organism>
<accession>A0ABW6EPK1</accession>
<protein>
    <submittedName>
        <fullName evidence="1">Uncharacterized protein</fullName>
    </submittedName>
</protein>
<name>A0ABW6EPK1_9ACTN</name>
<keyword evidence="2" id="KW-1185">Reference proteome</keyword>
<dbReference type="EMBL" id="JBHXOF010000027">
    <property type="protein sequence ID" value="MFD4217201.1"/>
    <property type="molecule type" value="Genomic_DNA"/>
</dbReference>
<evidence type="ECO:0000313" key="1">
    <source>
        <dbReference type="EMBL" id="MFD4217201.1"/>
    </source>
</evidence>
<dbReference type="Proteomes" id="UP001598251">
    <property type="component" value="Unassembled WGS sequence"/>
</dbReference>
<evidence type="ECO:0000313" key="2">
    <source>
        <dbReference type="Proteomes" id="UP001598251"/>
    </source>
</evidence>
<comment type="caution">
    <text evidence="1">The sequence shown here is derived from an EMBL/GenBank/DDBJ whole genome shotgun (WGS) entry which is preliminary data.</text>
</comment>
<dbReference type="RefSeq" id="WP_382831074.1">
    <property type="nucleotide sequence ID" value="NZ_JBHXLY010000047.1"/>
</dbReference>
<gene>
    <name evidence="1" type="ORF">ACFWSS_30470</name>
</gene>